<reference evidence="6 7" key="1">
    <citation type="submission" date="2024-01" db="EMBL/GenBank/DDBJ databases">
        <title>The complete chloroplast genome sequence of Lithospermum erythrorhizon: insights into the phylogenetic relationship among Boraginaceae species and the maternal lineages of purple gromwells.</title>
        <authorList>
            <person name="Okada T."/>
            <person name="Watanabe K."/>
        </authorList>
    </citation>
    <scope>NUCLEOTIDE SEQUENCE [LARGE SCALE GENOMIC DNA]</scope>
</reference>
<dbReference type="Proteomes" id="UP001454036">
    <property type="component" value="Unassembled WGS sequence"/>
</dbReference>
<feature type="region of interest" description="Disordered" evidence="4">
    <location>
        <begin position="474"/>
        <end position="502"/>
    </location>
</feature>
<evidence type="ECO:0000313" key="6">
    <source>
        <dbReference type="EMBL" id="GAA0184073.1"/>
    </source>
</evidence>
<dbReference type="PANTHER" id="PTHR19845:SF24">
    <property type="entry name" value="REPEAT-LIKE SUPERFAMILY PROTEIN, PUTATIVE-RELATED"/>
    <property type="match status" value="1"/>
</dbReference>
<evidence type="ECO:0000256" key="2">
    <source>
        <dbReference type="ARBA" id="ARBA00022490"/>
    </source>
</evidence>
<feature type="region of interest" description="Disordered" evidence="4">
    <location>
        <begin position="211"/>
        <end position="231"/>
    </location>
</feature>
<evidence type="ECO:0000259" key="5">
    <source>
        <dbReference type="Pfam" id="PF13925"/>
    </source>
</evidence>
<keyword evidence="3" id="KW-0206">Cytoskeleton</keyword>
<dbReference type="InterPro" id="IPR036322">
    <property type="entry name" value="WD40_repeat_dom_sf"/>
</dbReference>
<gene>
    <name evidence="6" type="ORF">LIER_31379</name>
</gene>
<feature type="domain" description="Katanin p80 subunit C-terminal" evidence="5">
    <location>
        <begin position="623"/>
        <end position="665"/>
    </location>
</feature>
<feature type="compositionally biased region" description="Polar residues" evidence="4">
    <location>
        <begin position="170"/>
        <end position="187"/>
    </location>
</feature>
<dbReference type="AlphaFoldDB" id="A0AAV3RSN5"/>
<feature type="region of interest" description="Disordered" evidence="4">
    <location>
        <begin position="168"/>
        <end position="187"/>
    </location>
</feature>
<dbReference type="PANTHER" id="PTHR19845">
    <property type="entry name" value="KATANIN P80 SUBUNIT"/>
    <property type="match status" value="1"/>
</dbReference>
<dbReference type="GO" id="GO:0008017">
    <property type="term" value="F:microtubule binding"/>
    <property type="evidence" value="ECO:0007669"/>
    <property type="project" value="InterPro"/>
</dbReference>
<name>A0AAV3RSN5_LITER</name>
<evidence type="ECO:0000313" key="7">
    <source>
        <dbReference type="Proteomes" id="UP001454036"/>
    </source>
</evidence>
<feature type="region of interest" description="Disordered" evidence="4">
    <location>
        <begin position="353"/>
        <end position="392"/>
    </location>
</feature>
<dbReference type="EMBL" id="BAABME010011640">
    <property type="protein sequence ID" value="GAA0184073.1"/>
    <property type="molecule type" value="Genomic_DNA"/>
</dbReference>
<evidence type="ECO:0000256" key="4">
    <source>
        <dbReference type="SAM" id="MobiDB-lite"/>
    </source>
</evidence>
<feature type="compositionally biased region" description="Polar residues" evidence="4">
    <location>
        <begin position="474"/>
        <end position="497"/>
    </location>
</feature>
<protein>
    <recommendedName>
        <fullName evidence="5">Katanin p80 subunit C-terminal domain-containing protein</fullName>
    </recommendedName>
</protein>
<evidence type="ECO:0000256" key="3">
    <source>
        <dbReference type="ARBA" id="ARBA00023212"/>
    </source>
</evidence>
<comment type="caution">
    <text evidence="6">The sequence shown here is derived from an EMBL/GenBank/DDBJ whole genome shotgun (WGS) entry which is preliminary data.</text>
</comment>
<dbReference type="GO" id="GO:0008352">
    <property type="term" value="C:katanin complex"/>
    <property type="evidence" value="ECO:0007669"/>
    <property type="project" value="TreeGrafter"/>
</dbReference>
<feature type="domain" description="Katanin p80 subunit C-terminal" evidence="5">
    <location>
        <begin position="700"/>
        <end position="814"/>
    </location>
</feature>
<evidence type="ECO:0000256" key="1">
    <source>
        <dbReference type="ARBA" id="ARBA00004245"/>
    </source>
</evidence>
<organism evidence="6 7">
    <name type="scientific">Lithospermum erythrorhizon</name>
    <name type="common">Purple gromwell</name>
    <name type="synonym">Lithospermum officinale var. erythrorhizon</name>
    <dbReference type="NCBI Taxonomy" id="34254"/>
    <lineage>
        <taxon>Eukaryota</taxon>
        <taxon>Viridiplantae</taxon>
        <taxon>Streptophyta</taxon>
        <taxon>Embryophyta</taxon>
        <taxon>Tracheophyta</taxon>
        <taxon>Spermatophyta</taxon>
        <taxon>Magnoliopsida</taxon>
        <taxon>eudicotyledons</taxon>
        <taxon>Gunneridae</taxon>
        <taxon>Pentapetalae</taxon>
        <taxon>asterids</taxon>
        <taxon>lamiids</taxon>
        <taxon>Boraginales</taxon>
        <taxon>Boraginaceae</taxon>
        <taxon>Boraginoideae</taxon>
        <taxon>Lithospermeae</taxon>
        <taxon>Lithospermum</taxon>
    </lineage>
</organism>
<feature type="compositionally biased region" description="Polar residues" evidence="4">
    <location>
        <begin position="559"/>
        <end position="587"/>
    </location>
</feature>
<sequence>MGKNEESKRRVRSVTFHPDGKTLFCGLDDGLKVYAWEPVVCHDSVEMGWSTLGDLCIHDGKLLGCAYYENSVGVWAADVSQIAPYGNGVVAERNGSAKIAIDLGESRLERVGSQKRCNLLPDDDSNDIKNIYVDTAGANCVTSKKGSTVSSPESVYLETKEMTDLHNQKKGSFQGSGTNASGQNDNQSLVAPNIMPRVISDAKELAGTRRDFFPSGRTSMTMPLKPSHMRKQSTGKFDMEKMAMALESIVPEDEKAAVPMVDDPIFSSKPAVDDNSKETHLDIKDVYKKSEKTALVSHSLNPENTNVAAESTIGVASVKVVNGVAVVRGRTRSLVERFEKREMLSGDEVQTVMTTDTVSQSPKESTIHPNDTATQKDNLEPKTSPMHTPNTATEPLIKETKTSPSHISDTMIPKLSQEPKTSLMHTPNTTTKPLIKETKTLPSHTSETMIPKLTEEPKPLLFHTCDTTIQTVIQEPKQSNLPTPRTSTPIVTQQPKLSDSEEHTPNVIAHQTSSDPETSPRQTLNISTRVAIQGQKTARLRIPNTSAPAVTRTPKFSPAHTQKMNSPAVNRGSKFSSSRTSNVSTAISRVPKTSPLQNSDQLAVEHQEPDTNASNVIELLMHSHDGVLNTLRSRLTKLQVISHFWERNDVKGVINATRKLPDYSVGIHLAYHACAYEPSNFLSWHITSQLHMKFVLFLQVQADIVSILVGRMDLLNLDRFSCLLPVLLGLLDSKVERHALVSLEMLLKLVAVFGSVVYATVSAPRTIGVDLHAEERLECCKECFAHLQNIQKILPALIRRGGVLAKSALELNLVLQDS</sequence>
<accession>A0AAV3RSN5</accession>
<proteinExistence type="predicted"/>
<dbReference type="GO" id="GO:0007019">
    <property type="term" value="P:microtubule depolymerization"/>
    <property type="evidence" value="ECO:0007669"/>
    <property type="project" value="TreeGrafter"/>
</dbReference>
<keyword evidence="2" id="KW-0963">Cytoplasm</keyword>
<comment type="subcellular location">
    <subcellularLocation>
        <location evidence="1">Cytoplasm</location>
        <location evidence="1">Cytoskeleton</location>
    </subcellularLocation>
</comment>
<dbReference type="SUPFAM" id="SSF50978">
    <property type="entry name" value="WD40 repeat-like"/>
    <property type="match status" value="1"/>
</dbReference>
<dbReference type="Pfam" id="PF13925">
    <property type="entry name" value="Katanin_con80"/>
    <property type="match status" value="2"/>
</dbReference>
<feature type="region of interest" description="Disordered" evidence="4">
    <location>
        <begin position="548"/>
        <end position="608"/>
    </location>
</feature>
<dbReference type="InterPro" id="IPR028021">
    <property type="entry name" value="Katanin_C-terminal"/>
</dbReference>
<feature type="compositionally biased region" description="Polar residues" evidence="4">
    <location>
        <begin position="353"/>
        <end position="376"/>
    </location>
</feature>
<keyword evidence="7" id="KW-1185">Reference proteome</keyword>